<reference evidence="1 2" key="1">
    <citation type="submission" date="2018-05" db="EMBL/GenBank/DDBJ databases">
        <title>Genomic Encyclopedia of Type Strains, Phase IV (KMG-IV): sequencing the most valuable type-strain genomes for metagenomic binning, comparative biology and taxonomic classification.</title>
        <authorList>
            <person name="Goeker M."/>
        </authorList>
    </citation>
    <scope>NUCLEOTIDE SEQUENCE [LARGE SCALE GENOMIC DNA]</scope>
    <source>
        <strain evidence="1 2">DSM 103371</strain>
    </source>
</reference>
<dbReference type="AlphaFoldDB" id="A0A316GV78"/>
<proteinExistence type="predicted"/>
<sequence length="58" mass="6048">MMEIILATLVMVFAVAGLGLGLLLGRGPALTSCSAASCLPEGRCTDCPLRRSDRDVPE</sequence>
<dbReference type="EMBL" id="QGGV01000001">
    <property type="protein sequence ID" value="PWK58967.1"/>
    <property type="molecule type" value="Genomic_DNA"/>
</dbReference>
<gene>
    <name evidence="1" type="ORF">C8D95_101788</name>
</gene>
<name>A0A316GV78_9RHOB</name>
<comment type="caution">
    <text evidence="1">The sequence shown here is derived from an EMBL/GenBank/DDBJ whole genome shotgun (WGS) entry which is preliminary data.</text>
</comment>
<keyword evidence="2" id="KW-1185">Reference proteome</keyword>
<organism evidence="1 2">
    <name type="scientific">Silicimonas algicola</name>
    <dbReference type="NCBI Taxonomy" id="1826607"/>
    <lineage>
        <taxon>Bacteria</taxon>
        <taxon>Pseudomonadati</taxon>
        <taxon>Pseudomonadota</taxon>
        <taxon>Alphaproteobacteria</taxon>
        <taxon>Rhodobacterales</taxon>
        <taxon>Paracoccaceae</taxon>
    </lineage>
</organism>
<dbReference type="RefSeq" id="WP_164721574.1">
    <property type="nucleotide sequence ID" value="NZ_CP034588.1"/>
</dbReference>
<protein>
    <submittedName>
        <fullName evidence="1">Uncharacterized protein</fullName>
    </submittedName>
</protein>
<evidence type="ECO:0000313" key="2">
    <source>
        <dbReference type="Proteomes" id="UP000245390"/>
    </source>
</evidence>
<evidence type="ECO:0000313" key="1">
    <source>
        <dbReference type="EMBL" id="PWK58967.1"/>
    </source>
</evidence>
<accession>A0A316GV78</accession>
<dbReference type="Proteomes" id="UP000245390">
    <property type="component" value="Unassembled WGS sequence"/>
</dbReference>